<evidence type="ECO:0000256" key="3">
    <source>
        <dbReference type="SAM" id="SignalP"/>
    </source>
</evidence>
<dbReference type="Gene3D" id="2.60.40.1760">
    <property type="entry name" value="glycosyl hydrolase (family 31)"/>
    <property type="match status" value="1"/>
</dbReference>
<dbReference type="CDD" id="cd14752">
    <property type="entry name" value="GH31_N"/>
    <property type="match status" value="1"/>
</dbReference>
<dbReference type="PANTHER" id="PTHR43863:SF2">
    <property type="entry name" value="MALTASE-GLUCOAMYLASE"/>
    <property type="match status" value="1"/>
</dbReference>
<dbReference type="RefSeq" id="WP_122031342.1">
    <property type="nucleotide sequence ID" value="NZ_LS483254.1"/>
</dbReference>
<dbReference type="OrthoDB" id="176168at2"/>
<dbReference type="GO" id="GO:0004558">
    <property type="term" value="F:alpha-1,4-glucosidase activity"/>
    <property type="evidence" value="ECO:0007669"/>
    <property type="project" value="UniProtKB-EC"/>
</dbReference>
<evidence type="ECO:0000256" key="1">
    <source>
        <dbReference type="ARBA" id="ARBA00007806"/>
    </source>
</evidence>
<gene>
    <name evidence="6" type="ORF">BARAN1_0950</name>
</gene>
<keyword evidence="3" id="KW-0732">Signal</keyword>
<dbReference type="InterPro" id="IPR011013">
    <property type="entry name" value="Gal_mutarotase_sf_dom"/>
</dbReference>
<dbReference type="InterPro" id="IPR017853">
    <property type="entry name" value="GH"/>
</dbReference>
<dbReference type="GO" id="GO:0005975">
    <property type="term" value="P:carbohydrate metabolic process"/>
    <property type="evidence" value="ECO:0007669"/>
    <property type="project" value="InterPro"/>
</dbReference>
<dbReference type="EC" id="3.2.1.20" evidence="6"/>
<dbReference type="Gene3D" id="2.60.40.1180">
    <property type="entry name" value="Golgi alpha-mannosidase II"/>
    <property type="match status" value="1"/>
</dbReference>
<dbReference type="PANTHER" id="PTHR43863">
    <property type="entry name" value="HYDROLASE, PUTATIVE (AFU_ORTHOLOGUE AFUA_1G03140)-RELATED"/>
    <property type="match status" value="1"/>
</dbReference>
<accession>A0A2X3MM08</accession>
<protein>
    <submittedName>
        <fullName evidence="6">Putative Alpha-glucosidase, Glycoside hydrolase family 31</fullName>
        <ecNumber evidence="6">3.2.1.20</ecNumber>
    </submittedName>
</protein>
<reference evidence="7" key="1">
    <citation type="submission" date="2018-05" db="EMBL/GenBank/DDBJ databases">
        <authorList>
            <person name="Hao L."/>
        </authorList>
    </citation>
    <scope>NUCLEOTIDE SEQUENCE [LARGE SCALE GENOMIC DNA]</scope>
</reference>
<evidence type="ECO:0000259" key="5">
    <source>
        <dbReference type="Pfam" id="PF21365"/>
    </source>
</evidence>
<sequence>MNSRSGLGVFLVIGLSVATAGQALDVAIRDTPFAAVFTSGGKTVVEVVDANRSALYVNGWGGRASLVGPPRVVKDGDGTELTYRTSDGRTARVELRPAEEGAIQVRFSVAGKARWERLGITLRVSEDEGFYGLLERPVQGILHESFPPRDAGFNLRGQEVWLYVLPTHALYSPFFVSSRGWGLYVESSWPGIYRFGRDGRGRPTPTQVTIEYEGPELVVRIFGGATPLEVVEKYSRTVGTTVLPPEWVFGPWRWRDEVWNLPTFYDGTPARGPYNSMVVEDILMMDALGIPCSAYVLDRPWAGGTMGYGDLEFDPERFPNAEAMLAWLKGRGVQPVLWLGPWVLDARRAEAVTRGYHVRKRIPYPPRAALLDFTSSEAAAWWQGLLAPLLDLGIAGFKLDRGDEDVPDGLLFSGSYSDGTGYREGHNAYPLWFARAAHGALPDPADSLLLVRAGWVGTSTYAIAWGGDPASNEWGLRNSVLALQRAAAMGFPIWGSDTGGYTGRPSREVFARWLGFSAFCPLMEVGPTANLAPWSWPPDGTPARVDAQGYRFAPTYDEELVAIWILYARLHDDLRAYTYAQAVAAHERGTPIVRPLVFVHPDRPEYVDLWETYLYGPDLLVRPVWERGARSVTVHIPPREWRDLWTGETWEGPRTIAVEAPLHVIPAYVRVGSELDHLDLAARWVEAQKRARSQPDLSSLLPAHGW</sequence>
<feature type="signal peptide" evidence="3">
    <location>
        <begin position="1"/>
        <end position="20"/>
    </location>
</feature>
<dbReference type="AlphaFoldDB" id="A0A2X3MM08"/>
<evidence type="ECO:0000259" key="4">
    <source>
        <dbReference type="Pfam" id="PF01055"/>
    </source>
</evidence>
<feature type="domain" description="Glycosyl hydrolase family 31 C-terminal" evidence="5">
    <location>
        <begin position="589"/>
        <end position="673"/>
    </location>
</feature>
<keyword evidence="7" id="KW-1185">Reference proteome</keyword>
<dbReference type="Pfam" id="PF01055">
    <property type="entry name" value="Glyco_hydro_31_2nd"/>
    <property type="match status" value="1"/>
</dbReference>
<keyword evidence="2 6" id="KW-0326">Glycosidase</keyword>
<dbReference type="GO" id="GO:0030246">
    <property type="term" value="F:carbohydrate binding"/>
    <property type="evidence" value="ECO:0007669"/>
    <property type="project" value="InterPro"/>
</dbReference>
<dbReference type="SUPFAM" id="SSF51445">
    <property type="entry name" value="(Trans)glycosidases"/>
    <property type="match status" value="1"/>
</dbReference>
<name>A0A2X3MM08_9BACT</name>
<dbReference type="Pfam" id="PF21365">
    <property type="entry name" value="Glyco_hydro_31_3rd"/>
    <property type="match status" value="1"/>
</dbReference>
<feature type="chain" id="PRO_5016175271" evidence="3">
    <location>
        <begin position="21"/>
        <end position="706"/>
    </location>
</feature>
<dbReference type="Proteomes" id="UP000249818">
    <property type="component" value="Chromosome BARAN1"/>
</dbReference>
<dbReference type="InterPro" id="IPR013780">
    <property type="entry name" value="Glyco_hydro_b"/>
</dbReference>
<feature type="domain" description="Glycoside hydrolase family 31 TIM barrel" evidence="4">
    <location>
        <begin position="242"/>
        <end position="538"/>
    </location>
</feature>
<dbReference type="KEGG" id="bana:BARAN1_0950"/>
<evidence type="ECO:0000313" key="6">
    <source>
        <dbReference type="EMBL" id="SQD92974.1"/>
    </source>
</evidence>
<dbReference type="InterPro" id="IPR000322">
    <property type="entry name" value="Glyco_hydro_31_TIM"/>
</dbReference>
<evidence type="ECO:0000256" key="2">
    <source>
        <dbReference type="RuleBase" id="RU361185"/>
    </source>
</evidence>
<dbReference type="EMBL" id="LS483254">
    <property type="protein sequence ID" value="SQD92974.1"/>
    <property type="molecule type" value="Genomic_DNA"/>
</dbReference>
<dbReference type="InterPro" id="IPR051816">
    <property type="entry name" value="Glycosyl_Hydrolase_31"/>
</dbReference>
<comment type="similarity">
    <text evidence="1 2">Belongs to the glycosyl hydrolase 31 family.</text>
</comment>
<dbReference type="Gene3D" id="3.20.20.80">
    <property type="entry name" value="Glycosidases"/>
    <property type="match status" value="1"/>
</dbReference>
<evidence type="ECO:0000313" key="7">
    <source>
        <dbReference type="Proteomes" id="UP000249818"/>
    </source>
</evidence>
<organism evidence="6 7">
    <name type="scientific">Candidatus Bipolaricaulis anaerobius</name>
    <dbReference type="NCBI Taxonomy" id="2026885"/>
    <lineage>
        <taxon>Bacteria</taxon>
        <taxon>Candidatus Bipolaricaulota</taxon>
        <taxon>Candidatus Bipolaricaulia</taxon>
        <taxon>Candidatus Bipolaricaulales</taxon>
        <taxon>Candidatus Bipolaricaulaceae</taxon>
        <taxon>Candidatus Bipolaricaulis</taxon>
    </lineage>
</organism>
<keyword evidence="2 6" id="KW-0378">Hydrolase</keyword>
<proteinExistence type="inferred from homology"/>
<dbReference type="SUPFAM" id="SSF74650">
    <property type="entry name" value="Galactose mutarotase-like"/>
    <property type="match status" value="1"/>
</dbReference>
<dbReference type="SUPFAM" id="SSF51011">
    <property type="entry name" value="Glycosyl hydrolase domain"/>
    <property type="match status" value="1"/>
</dbReference>
<dbReference type="InterPro" id="IPR048395">
    <property type="entry name" value="Glyco_hydro_31_C"/>
</dbReference>